<name>Q2CBA4_OCEGH</name>
<dbReference type="Proteomes" id="UP000003635">
    <property type="component" value="Unassembled WGS sequence"/>
</dbReference>
<dbReference type="STRING" id="314256.OG2516_17398"/>
<evidence type="ECO:0000313" key="2">
    <source>
        <dbReference type="EMBL" id="EAR49935.1"/>
    </source>
</evidence>
<comment type="caution">
    <text evidence="2">The sequence shown here is derived from an EMBL/GenBank/DDBJ whole genome shotgun (WGS) entry which is preliminary data.</text>
</comment>
<gene>
    <name evidence="2" type="ORF">OG2516_17398</name>
</gene>
<evidence type="ECO:0000256" key="1">
    <source>
        <dbReference type="SAM" id="MobiDB-lite"/>
    </source>
</evidence>
<organism evidence="2 3">
    <name type="scientific">Oceanicola granulosus (strain ATCC BAA-861 / DSM 15982 / KCTC 12143 / HTCC2516)</name>
    <dbReference type="NCBI Taxonomy" id="314256"/>
    <lineage>
        <taxon>Bacteria</taxon>
        <taxon>Pseudomonadati</taxon>
        <taxon>Pseudomonadota</taxon>
        <taxon>Alphaproteobacteria</taxon>
        <taxon>Rhodobacterales</taxon>
        <taxon>Roseobacteraceae</taxon>
        <taxon>Oceanicola</taxon>
    </lineage>
</organism>
<sequence>MPQPVGEIVVGGDAGDPAVLEAHERARRQPVGLAARLRKPLVGLEVGAVDHELRRRAGAVLAGEQHQLRQLLAVAARHVRAELAEHRLAPPNAALVDVVRHVLVELGEHPFDVAGVERREVPLQNIPRHAASPVSWPVQVTGGPNRAMSRSRI</sequence>
<evidence type="ECO:0000313" key="3">
    <source>
        <dbReference type="Proteomes" id="UP000003635"/>
    </source>
</evidence>
<proteinExistence type="predicted"/>
<reference evidence="2 3" key="1">
    <citation type="journal article" date="2010" name="J. Bacteriol.">
        <title>Genome sequences of Oceanicola granulosus HTCC2516(T) and Oceanicola batsensis HTCC2597(TDelta).</title>
        <authorList>
            <person name="Thrash J.C."/>
            <person name="Cho J.C."/>
            <person name="Vergin K.L."/>
            <person name="Giovannoni S.J."/>
        </authorList>
    </citation>
    <scope>NUCLEOTIDE SEQUENCE [LARGE SCALE GENOMIC DNA]</scope>
    <source>
        <strain evidence="3">ATCC BAA-861 / DSM 15982 / KCTC 12143 / HTCC2516</strain>
    </source>
</reference>
<dbReference type="AlphaFoldDB" id="Q2CBA4"/>
<protein>
    <submittedName>
        <fullName evidence="2">Uncharacterized protein</fullName>
    </submittedName>
</protein>
<dbReference type="HOGENOM" id="CLU_1711378_0_0_5"/>
<keyword evidence="3" id="KW-1185">Reference proteome</keyword>
<feature type="region of interest" description="Disordered" evidence="1">
    <location>
        <begin position="134"/>
        <end position="153"/>
    </location>
</feature>
<dbReference type="EMBL" id="AAOT01000041">
    <property type="protein sequence ID" value="EAR49935.1"/>
    <property type="molecule type" value="Genomic_DNA"/>
</dbReference>
<accession>Q2CBA4</accession>